<proteinExistence type="inferred from homology"/>
<feature type="domain" description="Metallo-beta-lactamase" evidence="6">
    <location>
        <begin position="178"/>
        <end position="400"/>
    </location>
</feature>
<sequence>MTRHPHALDRRTFVTGAFATGALVAAGSTLCGCAAGAGTGTGGASAGKAALDSLNADVKPATDATVEANEGVYALLDFSDETEREFASRGLIAAPDTLEITGEDGKVVWSQKAYAFLDGAGNAGDVDETSAAFDADGTGPADAPDTANPSLWRNAQINHFYGLFEVVDGIYQVRGYDMTNITFVRGDTGWIVFDPLMSCECSRAAFQLVTDNLGERPVTGIVMSHPHVDHYGGIKGIVSEEEVAARAIPIIVPQGFAEHAVAENVYAGNAMGRRAGYQYGTFLEAGPQGKLSIGIGMGQSTGTVSYLAPNDTITATGETRTVDGVDMEFQMTPGTEAPAEMNTWFPGFKALWVAENCTATLHNLYTLRGAEVRDGNAWANYLMETLARYGSEAEVTFQAHNWPHWGTDFIKEYLTNTAAMYKFITDQTLMYLNQGYTQEEIAYLIELPAALEPHWYTRQYYGTISHNAKAVYQKYMGWYDANPVHLATLPPERSAAKFVEYFGDVDAVLAKAKDDFDASDYQWVAEVTNLIVFADPANQTARLLCADALEQMGYQAESGTWRNAYFTGAKELRNGVDADPKYRATVSSDIMRAMDVEMLLDYLGILIDANAAADTNLTVNLAFTDEEPYLLTMRSGIVLYQKGVRSDSADATLAMPRLGMLAILARNEDAQKKAISIEGDQDVIAKLTEHLVAFDFFFNIVEP</sequence>
<dbReference type="SUPFAM" id="SSF55718">
    <property type="entry name" value="SCP-like"/>
    <property type="match status" value="1"/>
</dbReference>
<accession>A0A842JFY9</accession>
<dbReference type="GO" id="GO:0030288">
    <property type="term" value="C:outer membrane-bounded periplasmic space"/>
    <property type="evidence" value="ECO:0007669"/>
    <property type="project" value="TreeGrafter"/>
</dbReference>
<dbReference type="InterPro" id="IPR029228">
    <property type="entry name" value="Alkyl_sulf_dimr"/>
</dbReference>
<evidence type="ECO:0000256" key="4">
    <source>
        <dbReference type="ARBA" id="ARBA00033751"/>
    </source>
</evidence>
<dbReference type="InterPro" id="IPR036866">
    <property type="entry name" value="RibonucZ/Hydroxyglut_hydro"/>
</dbReference>
<dbReference type="SUPFAM" id="SSF56281">
    <property type="entry name" value="Metallo-hydrolase/oxidoreductase"/>
    <property type="match status" value="1"/>
</dbReference>
<evidence type="ECO:0000256" key="1">
    <source>
        <dbReference type="ARBA" id="ARBA00022723"/>
    </source>
</evidence>
<dbReference type="Pfam" id="PF00753">
    <property type="entry name" value="Lactamase_B"/>
    <property type="match status" value="1"/>
</dbReference>
<name>A0A842JFY9_9ACTN</name>
<keyword evidence="2 7" id="KW-0378">Hydrolase</keyword>
<evidence type="ECO:0000313" key="8">
    <source>
        <dbReference type="Proteomes" id="UP000587396"/>
    </source>
</evidence>
<dbReference type="PROSITE" id="PS51257">
    <property type="entry name" value="PROKAR_LIPOPROTEIN"/>
    <property type="match status" value="1"/>
</dbReference>
<dbReference type="InterPro" id="IPR029229">
    <property type="entry name" value="Alkyl_sulf_C"/>
</dbReference>
<dbReference type="Pfam" id="PF14864">
    <property type="entry name" value="Alkyl_sulf_C"/>
    <property type="match status" value="1"/>
</dbReference>
<keyword evidence="8" id="KW-1185">Reference proteome</keyword>
<evidence type="ECO:0000256" key="3">
    <source>
        <dbReference type="ARBA" id="ARBA00022833"/>
    </source>
</evidence>
<dbReference type="Pfam" id="PF14863">
    <property type="entry name" value="Alkyl_sulf_dimr"/>
    <property type="match status" value="1"/>
</dbReference>
<dbReference type="RefSeq" id="WP_185904193.1">
    <property type="nucleotide sequence ID" value="NZ_JACMSE010000001.1"/>
</dbReference>
<dbReference type="InterPro" id="IPR044097">
    <property type="entry name" value="Bds1/SdsA1_MBL-fold"/>
</dbReference>
<dbReference type="Gene3D" id="1.25.40.880">
    <property type="entry name" value="Alkyl sulfatase, dimerisation domain"/>
    <property type="match status" value="1"/>
</dbReference>
<evidence type="ECO:0000256" key="2">
    <source>
        <dbReference type="ARBA" id="ARBA00022801"/>
    </source>
</evidence>
<dbReference type="Proteomes" id="UP000587396">
    <property type="component" value="Unassembled WGS sequence"/>
</dbReference>
<dbReference type="InterPro" id="IPR001279">
    <property type="entry name" value="Metallo-B-lactamas"/>
</dbReference>
<dbReference type="GO" id="GO:0046872">
    <property type="term" value="F:metal ion binding"/>
    <property type="evidence" value="ECO:0007669"/>
    <property type="project" value="UniProtKB-KW"/>
</dbReference>
<dbReference type="EMBL" id="JACMSE010000001">
    <property type="protein sequence ID" value="MBC2888229.1"/>
    <property type="molecule type" value="Genomic_DNA"/>
</dbReference>
<dbReference type="FunFam" id="3.60.15.30:FF:000001">
    <property type="entry name" value="Alkyl/aryl-sulfatase BDS1"/>
    <property type="match status" value="1"/>
</dbReference>
<evidence type="ECO:0000256" key="5">
    <source>
        <dbReference type="SAM" id="MobiDB-lite"/>
    </source>
</evidence>
<organism evidence="7 8">
    <name type="scientific">Gordonibacter massiliensis</name>
    <name type="common">ex Traore et al. 2017</name>
    <dbReference type="NCBI Taxonomy" id="1841863"/>
    <lineage>
        <taxon>Bacteria</taxon>
        <taxon>Bacillati</taxon>
        <taxon>Actinomycetota</taxon>
        <taxon>Coriobacteriia</taxon>
        <taxon>Eggerthellales</taxon>
        <taxon>Eggerthellaceae</taxon>
        <taxon>Gordonibacter</taxon>
    </lineage>
</organism>
<dbReference type="CDD" id="cd07710">
    <property type="entry name" value="arylsulfatase_Sdsa1-like_MBL-fold"/>
    <property type="match status" value="1"/>
</dbReference>
<keyword evidence="3" id="KW-0862">Zinc</keyword>
<dbReference type="PANTHER" id="PTHR43223">
    <property type="entry name" value="ALKYL/ARYL-SULFATASE"/>
    <property type="match status" value="1"/>
</dbReference>
<evidence type="ECO:0000259" key="6">
    <source>
        <dbReference type="SMART" id="SM00849"/>
    </source>
</evidence>
<dbReference type="PROSITE" id="PS51318">
    <property type="entry name" value="TAT"/>
    <property type="match status" value="1"/>
</dbReference>
<dbReference type="PANTHER" id="PTHR43223:SF1">
    <property type="entry name" value="ALKYL_ARYL-SULFATASE BDS1"/>
    <property type="match status" value="1"/>
</dbReference>
<feature type="region of interest" description="Disordered" evidence="5">
    <location>
        <begin position="128"/>
        <end position="147"/>
    </location>
</feature>
<dbReference type="SMART" id="SM00849">
    <property type="entry name" value="Lactamase_B"/>
    <property type="match status" value="1"/>
</dbReference>
<dbReference type="Gene3D" id="3.60.15.30">
    <property type="entry name" value="Metallo-beta-lactamase domain"/>
    <property type="match status" value="1"/>
</dbReference>
<dbReference type="InterPro" id="IPR006311">
    <property type="entry name" value="TAT_signal"/>
</dbReference>
<feature type="compositionally biased region" description="Low complexity" evidence="5">
    <location>
        <begin position="131"/>
        <end position="147"/>
    </location>
</feature>
<comment type="similarity">
    <text evidence="4">Belongs to the metallo-beta-lactamase superfamily. Type III sulfatase family.</text>
</comment>
<reference evidence="7 8" key="1">
    <citation type="submission" date="2020-08" db="EMBL/GenBank/DDBJ databases">
        <authorList>
            <person name="Liu C."/>
            <person name="Sun Q."/>
        </authorList>
    </citation>
    <scope>NUCLEOTIDE SEQUENCE [LARGE SCALE GENOMIC DNA]</scope>
    <source>
        <strain evidence="7 8">N22</strain>
    </source>
</reference>
<dbReference type="InterPro" id="IPR036527">
    <property type="entry name" value="SCP2_sterol-bd_dom_sf"/>
</dbReference>
<dbReference type="Gene3D" id="3.30.1050.10">
    <property type="entry name" value="SCP2 sterol-binding domain"/>
    <property type="match status" value="1"/>
</dbReference>
<evidence type="ECO:0000313" key="7">
    <source>
        <dbReference type="EMBL" id="MBC2888229.1"/>
    </source>
</evidence>
<dbReference type="InterPro" id="IPR038536">
    <property type="entry name" value="Alkyl/aryl-sulf_dimr_sf"/>
</dbReference>
<gene>
    <name evidence="7" type="ORF">H7313_02535</name>
</gene>
<dbReference type="GO" id="GO:0018909">
    <property type="term" value="P:dodecyl sulfate metabolic process"/>
    <property type="evidence" value="ECO:0007669"/>
    <property type="project" value="InterPro"/>
</dbReference>
<dbReference type="GO" id="GO:0018741">
    <property type="term" value="F:linear primary-alkylsulfatase activity"/>
    <property type="evidence" value="ECO:0007669"/>
    <property type="project" value="InterPro"/>
</dbReference>
<comment type="caution">
    <text evidence="7">The sequence shown here is derived from an EMBL/GenBank/DDBJ whole genome shotgun (WGS) entry which is preliminary data.</text>
</comment>
<keyword evidence="1" id="KW-0479">Metal-binding</keyword>
<dbReference type="InterPro" id="IPR052195">
    <property type="entry name" value="Bact_Alkyl/Aryl-Sulfatase"/>
</dbReference>
<dbReference type="GO" id="GO:0046983">
    <property type="term" value="F:protein dimerization activity"/>
    <property type="evidence" value="ECO:0007669"/>
    <property type="project" value="InterPro"/>
</dbReference>
<dbReference type="AlphaFoldDB" id="A0A842JFY9"/>
<protein>
    <submittedName>
        <fullName evidence="7">MBL fold metallo-hydrolase</fullName>
    </submittedName>
</protein>